<feature type="transmembrane region" description="Helical" evidence="6">
    <location>
        <begin position="124"/>
        <end position="142"/>
    </location>
</feature>
<dbReference type="EMBL" id="MEZT01000015">
    <property type="protein sequence ID" value="OGD56666.1"/>
    <property type="molecule type" value="Genomic_DNA"/>
</dbReference>
<evidence type="ECO:0000256" key="3">
    <source>
        <dbReference type="ARBA" id="ARBA00022692"/>
    </source>
</evidence>
<feature type="transmembrane region" description="Helical" evidence="6">
    <location>
        <begin position="256"/>
        <end position="278"/>
    </location>
</feature>
<feature type="transmembrane region" description="Helical" evidence="6">
    <location>
        <begin position="91"/>
        <end position="112"/>
    </location>
</feature>
<sequence length="495" mass="55980">MKNTSLEKHFISLSKDSLIYGLGNAVLAILMFLTIPVLTRIFSPADYGLINFIVSIITFLNLILIFGMDSATAVSFFQYKKEGKIVVSSGFWFLFFWGLIITAIGSLLAAKFSLLLFHNYSNKNYLIIAFFGAYAVLLLNYFKTVFRLEFKAKYFALTSIVNAVLVVGSILLFTVFLKLNILGYFLGSSLGNLISLFLALVLVRKNLSFKVSIPRLKQMLAYGSLLLPASVFYYVFDLIDRFFINKYWNLSELGLYAVAINLTALIGFFSIALSQAWSPFILKMYFASKNTYKRFVSRIFIYYLIFFLTLALLVTIFSNEILRLLTTPKFFAANRAIIPLSLVMVFLASTQITVLGISIARKIKYIAFYSFTAALLNIGLNFLLIPKYGMVGAAWATAIAYLFLTVIYLITSQKLIPLAINWLKIVKLGILSAAAFSIFPLLWHYSFWINFSIKLAEVLTFLTLIYLLGIIEKSEIQSIKLVSARFMLKTLGKVK</sequence>
<evidence type="ECO:0000256" key="2">
    <source>
        <dbReference type="ARBA" id="ARBA00022475"/>
    </source>
</evidence>
<evidence type="ECO:0000256" key="5">
    <source>
        <dbReference type="ARBA" id="ARBA00023136"/>
    </source>
</evidence>
<evidence type="ECO:0000256" key="4">
    <source>
        <dbReference type="ARBA" id="ARBA00022989"/>
    </source>
</evidence>
<keyword evidence="2" id="KW-1003">Cell membrane</keyword>
<comment type="subcellular location">
    <subcellularLocation>
        <location evidence="1">Cell membrane</location>
        <topology evidence="1">Multi-pass membrane protein</topology>
    </subcellularLocation>
</comment>
<feature type="transmembrane region" description="Helical" evidence="6">
    <location>
        <begin position="154"/>
        <end position="175"/>
    </location>
</feature>
<feature type="transmembrane region" description="Helical" evidence="6">
    <location>
        <begin position="181"/>
        <end position="203"/>
    </location>
</feature>
<feature type="transmembrane region" description="Helical" evidence="6">
    <location>
        <begin position="21"/>
        <end position="43"/>
    </location>
</feature>
<reference evidence="7 8" key="1">
    <citation type="journal article" date="2016" name="Nat. Commun.">
        <title>Thousands of microbial genomes shed light on interconnected biogeochemical processes in an aquifer system.</title>
        <authorList>
            <person name="Anantharaman K."/>
            <person name="Brown C.T."/>
            <person name="Hug L.A."/>
            <person name="Sharon I."/>
            <person name="Castelle C.J."/>
            <person name="Probst A.J."/>
            <person name="Thomas B.C."/>
            <person name="Singh A."/>
            <person name="Wilkins M.J."/>
            <person name="Karaoz U."/>
            <person name="Brodie E.L."/>
            <person name="Williams K.H."/>
            <person name="Hubbard S.S."/>
            <person name="Banfield J.F."/>
        </authorList>
    </citation>
    <scope>NUCLEOTIDE SEQUENCE [LARGE SCALE GENOMIC DNA]</scope>
</reference>
<keyword evidence="3 6" id="KW-0812">Transmembrane</keyword>
<feature type="transmembrane region" description="Helical" evidence="6">
    <location>
        <begin position="451"/>
        <end position="471"/>
    </location>
</feature>
<dbReference type="Pfam" id="PF01943">
    <property type="entry name" value="Polysacc_synt"/>
    <property type="match status" value="1"/>
</dbReference>
<feature type="transmembrane region" description="Helical" evidence="6">
    <location>
        <begin position="219"/>
        <end position="236"/>
    </location>
</feature>
<feature type="transmembrane region" description="Helical" evidence="6">
    <location>
        <begin position="366"/>
        <end position="385"/>
    </location>
</feature>
<dbReference type="GO" id="GO:0005886">
    <property type="term" value="C:plasma membrane"/>
    <property type="evidence" value="ECO:0007669"/>
    <property type="project" value="UniProtKB-SubCell"/>
</dbReference>
<dbReference type="Proteomes" id="UP000178764">
    <property type="component" value="Unassembled WGS sequence"/>
</dbReference>
<feature type="transmembrane region" description="Helical" evidence="6">
    <location>
        <begin position="422"/>
        <end position="445"/>
    </location>
</feature>
<gene>
    <name evidence="7" type="ORF">A2V71_03575</name>
</gene>
<dbReference type="AlphaFoldDB" id="A0A1F5DNR3"/>
<proteinExistence type="predicted"/>
<organism evidence="7 8">
    <name type="scientific">Candidatus Berkelbacteria bacterium RBG_13_40_8</name>
    <dbReference type="NCBI Taxonomy" id="1797467"/>
    <lineage>
        <taxon>Bacteria</taxon>
        <taxon>Candidatus Berkelbacteria</taxon>
    </lineage>
</organism>
<keyword evidence="4 6" id="KW-1133">Transmembrane helix</keyword>
<feature type="transmembrane region" description="Helical" evidence="6">
    <location>
        <begin position="391"/>
        <end position="410"/>
    </location>
</feature>
<comment type="caution">
    <text evidence="7">The sequence shown here is derived from an EMBL/GenBank/DDBJ whole genome shotgun (WGS) entry which is preliminary data.</text>
</comment>
<dbReference type="PANTHER" id="PTHR30250:SF11">
    <property type="entry name" value="O-ANTIGEN TRANSPORTER-RELATED"/>
    <property type="match status" value="1"/>
</dbReference>
<feature type="transmembrane region" description="Helical" evidence="6">
    <location>
        <begin position="49"/>
        <end position="79"/>
    </location>
</feature>
<feature type="transmembrane region" description="Helical" evidence="6">
    <location>
        <begin position="337"/>
        <end position="359"/>
    </location>
</feature>
<keyword evidence="5 6" id="KW-0472">Membrane</keyword>
<dbReference type="InterPro" id="IPR002797">
    <property type="entry name" value="Polysacc_synth"/>
</dbReference>
<evidence type="ECO:0000256" key="1">
    <source>
        <dbReference type="ARBA" id="ARBA00004651"/>
    </source>
</evidence>
<accession>A0A1F5DNR3</accession>
<evidence type="ECO:0000313" key="7">
    <source>
        <dbReference type="EMBL" id="OGD56666.1"/>
    </source>
</evidence>
<feature type="transmembrane region" description="Helical" evidence="6">
    <location>
        <begin position="299"/>
        <end position="317"/>
    </location>
</feature>
<evidence type="ECO:0000313" key="8">
    <source>
        <dbReference type="Proteomes" id="UP000178764"/>
    </source>
</evidence>
<dbReference type="InterPro" id="IPR050833">
    <property type="entry name" value="Poly_Biosynth_Transport"/>
</dbReference>
<protein>
    <submittedName>
        <fullName evidence="7">Uncharacterized protein</fullName>
    </submittedName>
</protein>
<evidence type="ECO:0000256" key="6">
    <source>
        <dbReference type="SAM" id="Phobius"/>
    </source>
</evidence>
<name>A0A1F5DNR3_9BACT</name>
<dbReference type="PANTHER" id="PTHR30250">
    <property type="entry name" value="PST FAMILY PREDICTED COLANIC ACID TRANSPORTER"/>
    <property type="match status" value="1"/>
</dbReference>